<dbReference type="Proteomes" id="UP000011014">
    <property type="component" value="Unassembled WGS sequence"/>
</dbReference>
<proteinExistence type="predicted"/>
<protein>
    <recommendedName>
        <fullName evidence="2">Phospholipase A2 domain-containing protein</fullName>
    </recommendedName>
</protein>
<gene>
    <name evidence="1" type="ORF">GSOID_T00029266001</name>
</gene>
<dbReference type="EMBL" id="FN654328">
    <property type="protein sequence ID" value="CBY32037.1"/>
    <property type="molecule type" value="Genomic_DNA"/>
</dbReference>
<evidence type="ECO:0000313" key="1">
    <source>
        <dbReference type="EMBL" id="CBY32037.1"/>
    </source>
</evidence>
<name>E4Y8T7_OIKDI</name>
<evidence type="ECO:0008006" key="2">
    <source>
        <dbReference type="Google" id="ProtNLM"/>
    </source>
</evidence>
<dbReference type="InterPro" id="IPR036444">
    <property type="entry name" value="PLipase_A2_dom_sf"/>
</dbReference>
<dbReference type="GO" id="GO:0006644">
    <property type="term" value="P:phospholipid metabolic process"/>
    <property type="evidence" value="ECO:0007669"/>
    <property type="project" value="InterPro"/>
</dbReference>
<accession>E4Y8T7</accession>
<sequence>MKNLKKDEENFDDLETAKKLYDKLLDYENYESRSLAVTRIVARHPRCLPVCPSRQVGADGLPDPQQSVLWLLNFIFHIIRDEESILPEEITDQCLTLSCCLLPPDFRKLVKSVFSVDIIASDEKLENVFNGTPNGEKIKALVLPLRKKFKETFRFQRWSSVSDESKSGLSSPASSSASLVSSFSLNEAANNDRHHFYEQARIKARRLRILIIKYTDSNIEIYIMKLSISSLLSIAAAKTSFADRFDSSIERNIRGKWISENFGGRVRRDTDAASTTFAPIAAMISYLRGDGLDGAEPANDSTLKAIEDLYTSYGCYCWANGPQNPQSFGGGRTVDMVDRACSGLYRCYKCIDLDYSNYLNLSYTADFTTDSFGNRVIDCASANPQSSSENLCLCDLEYVKNVVIAKNSCDSDPNAINPDRNNKKYCMDETYRTFSGLGTWDHTDRVNNCQLQGTSQEKAQCCGEYPHRRGYDDTKRECCEFQSEDFEGNIVTSWRDTVIDRCEPSKGGVVVVNDPNSDNPHSYIPKV</sequence>
<reference evidence="1" key="1">
    <citation type="journal article" date="2010" name="Science">
        <title>Plasticity of animal genome architecture unmasked by rapid evolution of a pelagic tunicate.</title>
        <authorList>
            <person name="Denoeud F."/>
            <person name="Henriet S."/>
            <person name="Mungpakdee S."/>
            <person name="Aury J.M."/>
            <person name="Da Silva C."/>
            <person name="Brinkmann H."/>
            <person name="Mikhaleva J."/>
            <person name="Olsen L.C."/>
            <person name="Jubin C."/>
            <person name="Canestro C."/>
            <person name="Bouquet J.M."/>
            <person name="Danks G."/>
            <person name="Poulain J."/>
            <person name="Campsteijn C."/>
            <person name="Adamski M."/>
            <person name="Cross I."/>
            <person name="Yadetie F."/>
            <person name="Muffato M."/>
            <person name="Louis A."/>
            <person name="Butcher S."/>
            <person name="Tsagkogeorga G."/>
            <person name="Konrad A."/>
            <person name="Singh S."/>
            <person name="Jensen M.F."/>
            <person name="Cong E.H."/>
            <person name="Eikeseth-Otteraa H."/>
            <person name="Noel B."/>
            <person name="Anthouard V."/>
            <person name="Porcel B.M."/>
            <person name="Kachouri-Lafond R."/>
            <person name="Nishino A."/>
            <person name="Ugolini M."/>
            <person name="Chourrout P."/>
            <person name="Nishida H."/>
            <person name="Aasland R."/>
            <person name="Huzurbazar S."/>
            <person name="Westhof E."/>
            <person name="Delsuc F."/>
            <person name="Lehrach H."/>
            <person name="Reinhardt R."/>
            <person name="Weissenbach J."/>
            <person name="Roy S.W."/>
            <person name="Artiguenave F."/>
            <person name="Postlethwait J.H."/>
            <person name="Manak J.R."/>
            <person name="Thompson E.M."/>
            <person name="Jaillon O."/>
            <person name="Du Pasquier L."/>
            <person name="Boudinot P."/>
            <person name="Liberles D.A."/>
            <person name="Volff J.N."/>
            <person name="Philippe H."/>
            <person name="Lenhard B."/>
            <person name="Roest Crollius H."/>
            <person name="Wincker P."/>
            <person name="Chourrout D."/>
        </authorList>
    </citation>
    <scope>NUCLEOTIDE SEQUENCE [LARGE SCALE GENOMIC DNA]</scope>
</reference>
<dbReference type="SUPFAM" id="SSF48619">
    <property type="entry name" value="Phospholipase A2, PLA2"/>
    <property type="match status" value="1"/>
</dbReference>
<organism evidence="1">
    <name type="scientific">Oikopleura dioica</name>
    <name type="common">Tunicate</name>
    <dbReference type="NCBI Taxonomy" id="34765"/>
    <lineage>
        <taxon>Eukaryota</taxon>
        <taxon>Metazoa</taxon>
        <taxon>Chordata</taxon>
        <taxon>Tunicata</taxon>
        <taxon>Appendicularia</taxon>
        <taxon>Copelata</taxon>
        <taxon>Oikopleuridae</taxon>
        <taxon>Oikopleura</taxon>
    </lineage>
</organism>
<dbReference type="GO" id="GO:0004623">
    <property type="term" value="F:phospholipase A2 activity"/>
    <property type="evidence" value="ECO:0007669"/>
    <property type="project" value="InterPro"/>
</dbReference>
<dbReference type="Gene3D" id="1.20.90.10">
    <property type="entry name" value="Phospholipase A2 domain"/>
    <property type="match status" value="1"/>
</dbReference>
<dbReference type="GO" id="GO:0050482">
    <property type="term" value="P:arachidonate secretion"/>
    <property type="evidence" value="ECO:0007669"/>
    <property type="project" value="InterPro"/>
</dbReference>
<dbReference type="AlphaFoldDB" id="E4Y8T7"/>